<dbReference type="Pfam" id="PF02618">
    <property type="entry name" value="YceG"/>
    <property type="match status" value="1"/>
</dbReference>
<keyword evidence="3 7" id="KW-1133">Transmembrane helix</keyword>
<evidence type="ECO:0000256" key="1">
    <source>
        <dbReference type="ARBA" id="ARBA00022475"/>
    </source>
</evidence>
<dbReference type="AlphaFoldDB" id="A0A9E8LXM1"/>
<dbReference type="NCBIfam" id="TIGR00247">
    <property type="entry name" value="endolytic transglycosylase MltG"/>
    <property type="match status" value="1"/>
</dbReference>
<comment type="function">
    <text evidence="7">Functions as a peptidoglycan terminase that cleaves nascent peptidoglycan strands endolytically to terminate their elongation.</text>
</comment>
<accession>A0A9E8LXM1</accession>
<name>A0A9E8LXM1_9BACI</name>
<gene>
    <name evidence="7 8" type="primary">mltG</name>
    <name evidence="8" type="ORF">OE104_02840</name>
</gene>
<dbReference type="EMBL" id="CP106878">
    <property type="protein sequence ID" value="WAA11210.1"/>
    <property type="molecule type" value="Genomic_DNA"/>
</dbReference>
<dbReference type="EC" id="4.2.2.29" evidence="7"/>
<evidence type="ECO:0000313" key="8">
    <source>
        <dbReference type="EMBL" id="WAA11210.1"/>
    </source>
</evidence>
<comment type="subcellular location">
    <subcellularLocation>
        <location evidence="7">Cell membrane</location>
        <topology evidence="7">Single-pass membrane protein</topology>
    </subcellularLocation>
</comment>
<comment type="catalytic activity">
    <reaction evidence="7">
        <text>a peptidoglycan chain = a peptidoglycan chain with N-acetyl-1,6-anhydromuramyl-[peptide] at the reducing end + a peptidoglycan chain with N-acetylglucosamine at the non-reducing end.</text>
        <dbReference type="EC" id="4.2.2.29"/>
    </reaction>
</comment>
<dbReference type="Proteomes" id="UP001164718">
    <property type="component" value="Chromosome"/>
</dbReference>
<evidence type="ECO:0000256" key="2">
    <source>
        <dbReference type="ARBA" id="ARBA00022692"/>
    </source>
</evidence>
<organism evidence="8 9">
    <name type="scientific">Fervidibacillus albus</name>
    <dbReference type="NCBI Taxonomy" id="2980026"/>
    <lineage>
        <taxon>Bacteria</taxon>
        <taxon>Bacillati</taxon>
        <taxon>Bacillota</taxon>
        <taxon>Bacilli</taxon>
        <taxon>Bacillales</taxon>
        <taxon>Bacillaceae</taxon>
        <taxon>Fervidibacillus</taxon>
    </lineage>
</organism>
<evidence type="ECO:0000256" key="6">
    <source>
        <dbReference type="ARBA" id="ARBA00023316"/>
    </source>
</evidence>
<dbReference type="GO" id="GO:0005886">
    <property type="term" value="C:plasma membrane"/>
    <property type="evidence" value="ECO:0007669"/>
    <property type="project" value="UniProtKB-SubCell"/>
</dbReference>
<dbReference type="Gene3D" id="3.30.1490.480">
    <property type="entry name" value="Endolytic murein transglycosylase"/>
    <property type="match status" value="1"/>
</dbReference>
<evidence type="ECO:0000256" key="3">
    <source>
        <dbReference type="ARBA" id="ARBA00022989"/>
    </source>
</evidence>
<dbReference type="KEGG" id="faf:OE104_02840"/>
<sequence length="360" mass="40790">MVERYEEAKTVRRIVFPLVVVIFVIIAGVVTGSVLYVNNALKPVDPSSEEIITVDIPLGSGVTTISNLLEENGIIKDATVFKYYVKFKNEHSFQAGTYELTPSMTLDEIIASLKTGKVYQETKLTITIPEGLRLTEIAAIIADNTDYTEEEILQLLNDETFIQTQKEKYPETLTDSIFGDNIKYPLEGYLFPATYSFVEEKPALEEIIDQMIAKTNSVVQKYMADIENKDMNVHELLTMASLIEEEATNESDRKTIASVFYNRLEIGMPLQTDPTVIYAIGEHRERLYFKDYEIEDPYNTYVIQGLPPGPIAGVGEVSIEAALYPENTDYYYFLATKSGDVLFSETLEEHNKKYDEYIGE</sequence>
<comment type="similarity">
    <text evidence="7">Belongs to the transglycosylase MltG family.</text>
</comment>
<dbReference type="Gene3D" id="3.30.160.60">
    <property type="entry name" value="Classic Zinc Finger"/>
    <property type="match status" value="1"/>
</dbReference>
<dbReference type="GO" id="GO:0008932">
    <property type="term" value="F:lytic endotransglycosylase activity"/>
    <property type="evidence" value="ECO:0007669"/>
    <property type="project" value="UniProtKB-UniRule"/>
</dbReference>
<dbReference type="HAMAP" id="MF_02065">
    <property type="entry name" value="MltG"/>
    <property type="match status" value="1"/>
</dbReference>
<dbReference type="PANTHER" id="PTHR30518">
    <property type="entry name" value="ENDOLYTIC MUREIN TRANSGLYCOSYLASE"/>
    <property type="match status" value="1"/>
</dbReference>
<evidence type="ECO:0000256" key="4">
    <source>
        <dbReference type="ARBA" id="ARBA00023136"/>
    </source>
</evidence>
<keyword evidence="4 7" id="KW-0472">Membrane</keyword>
<proteinExistence type="inferred from homology"/>
<keyword evidence="5 7" id="KW-0456">Lyase</keyword>
<keyword evidence="9" id="KW-1185">Reference proteome</keyword>
<dbReference type="PANTHER" id="PTHR30518:SF2">
    <property type="entry name" value="ENDOLYTIC MUREIN TRANSGLYCOSYLASE"/>
    <property type="match status" value="1"/>
</dbReference>
<keyword evidence="1 7" id="KW-1003">Cell membrane</keyword>
<feature type="site" description="Important for catalytic activity" evidence="7">
    <location>
        <position position="246"/>
    </location>
</feature>
<protein>
    <recommendedName>
        <fullName evidence="7">Endolytic murein transglycosylase</fullName>
        <ecNumber evidence="7">4.2.2.29</ecNumber>
    </recommendedName>
    <alternativeName>
        <fullName evidence="7">Peptidoglycan lytic transglycosylase</fullName>
    </alternativeName>
    <alternativeName>
        <fullName evidence="7">Peptidoglycan polymerization terminase</fullName>
    </alternativeName>
</protein>
<reference evidence="8" key="1">
    <citation type="submission" date="2022-09" db="EMBL/GenBank/DDBJ databases">
        <title>Complete Genomes of Fervidibacillus albus and Fervidibacillus halotolerans isolated from tidal flat sediments.</title>
        <authorList>
            <person name="Kwon K.K."/>
            <person name="Yang S.-H."/>
            <person name="Park M.J."/>
            <person name="Oh H.-M."/>
        </authorList>
    </citation>
    <scope>NUCLEOTIDE SEQUENCE</scope>
    <source>
        <strain evidence="8">MEBiC13591</strain>
    </source>
</reference>
<evidence type="ECO:0000256" key="7">
    <source>
        <dbReference type="HAMAP-Rule" id="MF_02065"/>
    </source>
</evidence>
<dbReference type="InterPro" id="IPR003770">
    <property type="entry name" value="MLTG-like"/>
</dbReference>
<keyword evidence="2 7" id="KW-0812">Transmembrane</keyword>
<keyword evidence="6 7" id="KW-0961">Cell wall biogenesis/degradation</keyword>
<evidence type="ECO:0000256" key="5">
    <source>
        <dbReference type="ARBA" id="ARBA00023239"/>
    </source>
</evidence>
<dbReference type="GO" id="GO:0071555">
    <property type="term" value="P:cell wall organization"/>
    <property type="evidence" value="ECO:0007669"/>
    <property type="project" value="UniProtKB-KW"/>
</dbReference>
<dbReference type="GO" id="GO:0009252">
    <property type="term" value="P:peptidoglycan biosynthetic process"/>
    <property type="evidence" value="ECO:0007669"/>
    <property type="project" value="UniProtKB-UniRule"/>
</dbReference>
<feature type="transmembrane region" description="Helical" evidence="7">
    <location>
        <begin position="14"/>
        <end position="37"/>
    </location>
</feature>
<evidence type="ECO:0000313" key="9">
    <source>
        <dbReference type="Proteomes" id="UP001164718"/>
    </source>
</evidence>
<dbReference type="CDD" id="cd08010">
    <property type="entry name" value="MltG_like"/>
    <property type="match status" value="1"/>
</dbReference>